<feature type="transmembrane region" description="Helical" evidence="7">
    <location>
        <begin position="180"/>
        <end position="207"/>
    </location>
</feature>
<keyword evidence="6 7" id="KW-0472">Membrane</keyword>
<dbReference type="Gene3D" id="1.10.3720.10">
    <property type="entry name" value="MetI-like"/>
    <property type="match status" value="1"/>
</dbReference>
<keyword evidence="5 7" id="KW-1133">Transmembrane helix</keyword>
<evidence type="ECO:0000256" key="6">
    <source>
        <dbReference type="ARBA" id="ARBA00023136"/>
    </source>
</evidence>
<evidence type="ECO:0000313" key="10">
    <source>
        <dbReference type="Proteomes" id="UP000318483"/>
    </source>
</evidence>
<evidence type="ECO:0000256" key="3">
    <source>
        <dbReference type="ARBA" id="ARBA00022475"/>
    </source>
</evidence>
<dbReference type="PROSITE" id="PS50928">
    <property type="entry name" value="ABC_TM1"/>
    <property type="match status" value="1"/>
</dbReference>
<dbReference type="OrthoDB" id="9786495at2"/>
<comment type="similarity">
    <text evidence="7">Belongs to the binding-protein-dependent transport system permease family.</text>
</comment>
<reference evidence="9 10" key="1">
    <citation type="submission" date="2019-07" db="EMBL/GenBank/DDBJ databases">
        <title>Litoreibacter alkalisoli sp. nov., isolated from saline-alkaline soil.</title>
        <authorList>
            <person name="Wang S."/>
            <person name="Xu L."/>
            <person name="Xing Y.-T."/>
            <person name="Sun J.-Q."/>
        </authorList>
    </citation>
    <scope>NUCLEOTIDE SEQUENCE [LARGE SCALE GENOMIC DNA]</scope>
    <source>
        <strain evidence="9 10">LN3S51</strain>
        <plasmid evidence="9 10">unnamed2</plasmid>
    </source>
</reference>
<dbReference type="InterPro" id="IPR035906">
    <property type="entry name" value="MetI-like_sf"/>
</dbReference>
<accession>A0A5B8IXX1</accession>
<keyword evidence="3" id="KW-1003">Cell membrane</keyword>
<evidence type="ECO:0000256" key="4">
    <source>
        <dbReference type="ARBA" id="ARBA00022692"/>
    </source>
</evidence>
<keyword evidence="9" id="KW-0614">Plasmid</keyword>
<evidence type="ECO:0000256" key="7">
    <source>
        <dbReference type="RuleBase" id="RU363032"/>
    </source>
</evidence>
<dbReference type="PANTHER" id="PTHR30151">
    <property type="entry name" value="ALKANE SULFONATE ABC TRANSPORTER-RELATED, MEMBRANE SUBUNIT"/>
    <property type="match status" value="1"/>
</dbReference>
<dbReference type="AlphaFoldDB" id="A0A5B8IXX1"/>
<keyword evidence="4 7" id="KW-0812">Transmembrane</keyword>
<keyword evidence="2 7" id="KW-0813">Transport</keyword>
<dbReference type="GO" id="GO:0005886">
    <property type="term" value="C:plasma membrane"/>
    <property type="evidence" value="ECO:0007669"/>
    <property type="project" value="UniProtKB-SubCell"/>
</dbReference>
<dbReference type="InterPro" id="IPR000515">
    <property type="entry name" value="MetI-like"/>
</dbReference>
<evidence type="ECO:0000259" key="8">
    <source>
        <dbReference type="PROSITE" id="PS50928"/>
    </source>
</evidence>
<dbReference type="RefSeq" id="WP_146366428.1">
    <property type="nucleotide sequence ID" value="NZ_CP042263.1"/>
</dbReference>
<evidence type="ECO:0000313" key="9">
    <source>
        <dbReference type="EMBL" id="QDY71012.1"/>
    </source>
</evidence>
<sequence>MSTRNAIRHAATAPAVLPVATFIGLLILWELACRLFAIPSYVLPSPSRIMGGFGAVDAARWFAHVWSTFRVAMMGFLLSIVISLPIAIALARSEVFSRAVYPILVVIQSTPVVAIAPIIIVVMGAGDLPRVVITCLITFFPLVVSTTTGLLATPPELIELSRSLRAPVWREITQIRLPYAVPYIFSALKISVTLSVIGAVVAEFVAAEKGLGYFIQFSTSMFQIQQAWSGLVVLVLLSLSLFQAVNLIQRVFFPWSIARQSR</sequence>
<feature type="domain" description="ABC transmembrane type-1" evidence="8">
    <location>
        <begin position="65"/>
        <end position="249"/>
    </location>
</feature>
<dbReference type="Proteomes" id="UP000318483">
    <property type="component" value="Plasmid unnamed2"/>
</dbReference>
<evidence type="ECO:0000256" key="5">
    <source>
        <dbReference type="ARBA" id="ARBA00022989"/>
    </source>
</evidence>
<dbReference type="EMBL" id="CP042263">
    <property type="protein sequence ID" value="QDY71012.1"/>
    <property type="molecule type" value="Genomic_DNA"/>
</dbReference>
<dbReference type="CDD" id="cd06261">
    <property type="entry name" value="TM_PBP2"/>
    <property type="match status" value="1"/>
</dbReference>
<organism evidence="9 10">
    <name type="scientific">Qingshengfaniella alkalisoli</name>
    <dbReference type="NCBI Taxonomy" id="2599296"/>
    <lineage>
        <taxon>Bacteria</taxon>
        <taxon>Pseudomonadati</taxon>
        <taxon>Pseudomonadota</taxon>
        <taxon>Alphaproteobacteria</taxon>
        <taxon>Rhodobacterales</taxon>
        <taxon>Paracoccaceae</taxon>
        <taxon>Qingshengfaniella</taxon>
    </lineage>
</organism>
<protein>
    <submittedName>
        <fullName evidence="9">ABC transporter permease</fullName>
    </submittedName>
</protein>
<geneLocation type="plasmid" evidence="9 10">
    <name>unnamed2</name>
</geneLocation>
<feature type="transmembrane region" description="Helical" evidence="7">
    <location>
        <begin position="103"/>
        <end position="125"/>
    </location>
</feature>
<dbReference type="PANTHER" id="PTHR30151:SF20">
    <property type="entry name" value="ABC TRANSPORTER PERMEASE PROTEIN HI_0355-RELATED"/>
    <property type="match status" value="1"/>
</dbReference>
<feature type="transmembrane region" description="Helical" evidence="7">
    <location>
        <begin position="131"/>
        <end position="152"/>
    </location>
</feature>
<feature type="transmembrane region" description="Helical" evidence="7">
    <location>
        <begin position="12"/>
        <end position="37"/>
    </location>
</feature>
<dbReference type="Pfam" id="PF00528">
    <property type="entry name" value="BPD_transp_1"/>
    <property type="match status" value="1"/>
</dbReference>
<comment type="subcellular location">
    <subcellularLocation>
        <location evidence="1 7">Cell membrane</location>
        <topology evidence="1 7">Multi-pass membrane protein</topology>
    </subcellularLocation>
</comment>
<gene>
    <name evidence="9" type="ORF">FPZ52_14180</name>
</gene>
<feature type="transmembrane region" description="Helical" evidence="7">
    <location>
        <begin position="71"/>
        <end position="91"/>
    </location>
</feature>
<evidence type="ECO:0000256" key="2">
    <source>
        <dbReference type="ARBA" id="ARBA00022448"/>
    </source>
</evidence>
<feature type="transmembrane region" description="Helical" evidence="7">
    <location>
        <begin position="227"/>
        <end position="253"/>
    </location>
</feature>
<proteinExistence type="inferred from homology"/>
<dbReference type="GO" id="GO:0055085">
    <property type="term" value="P:transmembrane transport"/>
    <property type="evidence" value="ECO:0007669"/>
    <property type="project" value="InterPro"/>
</dbReference>
<keyword evidence="10" id="KW-1185">Reference proteome</keyword>
<dbReference type="SUPFAM" id="SSF161098">
    <property type="entry name" value="MetI-like"/>
    <property type="match status" value="1"/>
</dbReference>
<evidence type="ECO:0000256" key="1">
    <source>
        <dbReference type="ARBA" id="ARBA00004651"/>
    </source>
</evidence>
<dbReference type="KEGG" id="lit:FPZ52_14180"/>
<name>A0A5B8IXX1_9RHOB</name>